<evidence type="ECO:0000313" key="4">
    <source>
        <dbReference type="EMBL" id="KPH65571.1"/>
    </source>
</evidence>
<evidence type="ECO:0000256" key="2">
    <source>
        <dbReference type="ARBA" id="ARBA00023002"/>
    </source>
</evidence>
<dbReference type="SUPFAM" id="SSF51735">
    <property type="entry name" value="NAD(P)-binding Rossmann-fold domains"/>
    <property type="match status" value="1"/>
</dbReference>
<dbReference type="InterPro" id="IPR020904">
    <property type="entry name" value="Sc_DH/Rdtase_CS"/>
</dbReference>
<dbReference type="AlphaFoldDB" id="A0A0N0M1S6"/>
<dbReference type="PATRIC" id="fig|187330.3.peg.242"/>
<name>A0A0N0M1S6_9GAMM</name>
<dbReference type="CDD" id="cd05233">
    <property type="entry name" value="SDR_c"/>
    <property type="match status" value="1"/>
</dbReference>
<dbReference type="GO" id="GO:0016491">
    <property type="term" value="F:oxidoreductase activity"/>
    <property type="evidence" value="ECO:0007669"/>
    <property type="project" value="UniProtKB-KW"/>
</dbReference>
<comment type="caution">
    <text evidence="4">The sequence shown here is derived from an EMBL/GenBank/DDBJ whole genome shotgun (WGS) entry which is preliminary data.</text>
</comment>
<dbReference type="PRINTS" id="PR00081">
    <property type="entry name" value="GDHRDH"/>
</dbReference>
<dbReference type="EMBL" id="LHPH01000001">
    <property type="protein sequence ID" value="KPH65571.1"/>
    <property type="molecule type" value="Genomic_DNA"/>
</dbReference>
<dbReference type="NCBIfam" id="NF006565">
    <property type="entry name" value="PRK09072.1"/>
    <property type="match status" value="1"/>
</dbReference>
<evidence type="ECO:0000313" key="5">
    <source>
        <dbReference type="Proteomes" id="UP000037848"/>
    </source>
</evidence>
<dbReference type="GO" id="GO:0016020">
    <property type="term" value="C:membrane"/>
    <property type="evidence" value="ECO:0007669"/>
    <property type="project" value="TreeGrafter"/>
</dbReference>
<evidence type="ECO:0000256" key="1">
    <source>
        <dbReference type="ARBA" id="ARBA00006484"/>
    </source>
</evidence>
<sequence>MNKSICVLTGATGGIGHAIALQLAQQGWRLVLVGRDEAALKRLQGECNDQAEIFQGDLSEANVRDELALFTQQLGGAQLLINNAGINVMQAFSEITEQQIDQLIAINLTVPIKLCQLFLPQITAKNGTIVNIGSSFGSIGYPYQTLYCASKFGLRGMTEALSRELSHSKVRVLYLAPRATDTAINSPQIRAMNKALGNTMDSPEQVAKALIILMNSTKKRRFIGFPEGFFARINGVFPSIVDNAIEKQLPKIKSFFTN</sequence>
<dbReference type="PROSITE" id="PS00061">
    <property type="entry name" value="ADH_SHORT"/>
    <property type="match status" value="1"/>
</dbReference>
<keyword evidence="5" id="KW-1185">Reference proteome</keyword>
<dbReference type="Pfam" id="PF00106">
    <property type="entry name" value="adh_short"/>
    <property type="match status" value="1"/>
</dbReference>
<dbReference type="OrthoDB" id="4690547at2"/>
<proteinExistence type="inferred from homology"/>
<dbReference type="Proteomes" id="UP000037848">
    <property type="component" value="Unassembled WGS sequence"/>
</dbReference>
<dbReference type="RefSeq" id="WP_054452467.1">
    <property type="nucleotide sequence ID" value="NZ_LHPH01000001.1"/>
</dbReference>
<dbReference type="PRINTS" id="PR00080">
    <property type="entry name" value="SDRFAMILY"/>
</dbReference>
<dbReference type="PANTHER" id="PTHR44196:SF1">
    <property type="entry name" value="DEHYDROGENASE_REDUCTASE SDR FAMILY MEMBER 7B"/>
    <property type="match status" value="1"/>
</dbReference>
<dbReference type="InterPro" id="IPR036291">
    <property type="entry name" value="NAD(P)-bd_dom_sf"/>
</dbReference>
<keyword evidence="2" id="KW-0560">Oxidoreductase</keyword>
<dbReference type="PANTHER" id="PTHR44196">
    <property type="entry name" value="DEHYDROGENASE/REDUCTASE SDR FAMILY MEMBER 7B"/>
    <property type="match status" value="1"/>
</dbReference>
<organism evidence="4 5">
    <name type="scientific">Pseudoalteromonas porphyrae</name>
    <dbReference type="NCBI Taxonomy" id="187330"/>
    <lineage>
        <taxon>Bacteria</taxon>
        <taxon>Pseudomonadati</taxon>
        <taxon>Pseudomonadota</taxon>
        <taxon>Gammaproteobacteria</taxon>
        <taxon>Alteromonadales</taxon>
        <taxon>Pseudoalteromonadaceae</taxon>
        <taxon>Pseudoalteromonas</taxon>
    </lineage>
</organism>
<dbReference type="Gene3D" id="3.40.50.720">
    <property type="entry name" value="NAD(P)-binding Rossmann-like Domain"/>
    <property type="match status" value="1"/>
</dbReference>
<protein>
    <submittedName>
        <fullName evidence="4">Oxidoreductase</fullName>
    </submittedName>
</protein>
<evidence type="ECO:0000256" key="3">
    <source>
        <dbReference type="RuleBase" id="RU000363"/>
    </source>
</evidence>
<reference evidence="4 5" key="1">
    <citation type="submission" date="2015-08" db="EMBL/GenBank/DDBJ databases">
        <title>Draft Genome Sequence of Pseudoalteromonas porphyrae UCD-SED14.</title>
        <authorList>
            <person name="Coil D.A."/>
            <person name="Jospin G."/>
            <person name="Lee R.D."/>
            <person name="Eisen J.A."/>
        </authorList>
    </citation>
    <scope>NUCLEOTIDE SEQUENCE [LARGE SCALE GENOMIC DNA]</scope>
    <source>
        <strain evidence="4 5">UCD-SED14</strain>
    </source>
</reference>
<comment type="similarity">
    <text evidence="1 3">Belongs to the short-chain dehydrogenases/reductases (SDR) family.</text>
</comment>
<dbReference type="InterPro" id="IPR002347">
    <property type="entry name" value="SDR_fam"/>
</dbReference>
<accession>A0A0N0M1S6</accession>
<gene>
    <name evidence="4" type="ORF">ADS77_01165</name>
</gene>